<name>A0A5B7JS74_PORTR</name>
<organism evidence="1 2">
    <name type="scientific">Portunus trituberculatus</name>
    <name type="common">Swimming crab</name>
    <name type="synonym">Neptunus trituberculatus</name>
    <dbReference type="NCBI Taxonomy" id="210409"/>
    <lineage>
        <taxon>Eukaryota</taxon>
        <taxon>Metazoa</taxon>
        <taxon>Ecdysozoa</taxon>
        <taxon>Arthropoda</taxon>
        <taxon>Crustacea</taxon>
        <taxon>Multicrustacea</taxon>
        <taxon>Malacostraca</taxon>
        <taxon>Eumalacostraca</taxon>
        <taxon>Eucarida</taxon>
        <taxon>Decapoda</taxon>
        <taxon>Pleocyemata</taxon>
        <taxon>Brachyura</taxon>
        <taxon>Eubrachyura</taxon>
        <taxon>Portunoidea</taxon>
        <taxon>Portunidae</taxon>
        <taxon>Portuninae</taxon>
        <taxon>Portunus</taxon>
    </lineage>
</organism>
<dbReference type="Proteomes" id="UP000324222">
    <property type="component" value="Unassembled WGS sequence"/>
</dbReference>
<keyword evidence="2" id="KW-1185">Reference proteome</keyword>
<reference evidence="1 2" key="1">
    <citation type="submission" date="2019-05" db="EMBL/GenBank/DDBJ databases">
        <title>Another draft genome of Portunus trituberculatus and its Hox gene families provides insights of decapod evolution.</title>
        <authorList>
            <person name="Jeong J.-H."/>
            <person name="Song I."/>
            <person name="Kim S."/>
            <person name="Choi T."/>
            <person name="Kim D."/>
            <person name="Ryu S."/>
            <person name="Kim W."/>
        </authorList>
    </citation>
    <scope>NUCLEOTIDE SEQUENCE [LARGE SCALE GENOMIC DNA]</scope>
    <source>
        <tissue evidence="1">Muscle</tissue>
    </source>
</reference>
<dbReference type="AlphaFoldDB" id="A0A5B7JS74"/>
<protein>
    <submittedName>
        <fullName evidence="1">Uncharacterized protein</fullName>
    </submittedName>
</protein>
<comment type="caution">
    <text evidence="1">The sequence shown here is derived from an EMBL/GenBank/DDBJ whole genome shotgun (WGS) entry which is preliminary data.</text>
</comment>
<dbReference type="EMBL" id="VSRR010103937">
    <property type="protein sequence ID" value="MPC95908.1"/>
    <property type="molecule type" value="Genomic_DNA"/>
</dbReference>
<proteinExistence type="predicted"/>
<evidence type="ECO:0000313" key="2">
    <source>
        <dbReference type="Proteomes" id="UP000324222"/>
    </source>
</evidence>
<gene>
    <name evidence="1" type="ORF">E2C01_091137</name>
</gene>
<evidence type="ECO:0000313" key="1">
    <source>
        <dbReference type="EMBL" id="MPC95908.1"/>
    </source>
</evidence>
<sequence length="65" mass="7183">MCSTTLILSYSRLTERRTALLVTRPSLFAAVHVYDPDCSLCSCLSTRLRPFITTPALMLCTSSTP</sequence>
<accession>A0A5B7JS74</accession>